<gene>
    <name evidence="1" type="ORF">AGLY_007189</name>
</gene>
<sequence>MDTNDVNNFLGFFALSVYYFDQTLSYLYASSLYNIHNILKLFKDYWNFEFFKFQFGQDYTPFDQNNFSYAMIPHRLLKKKDKIISLFKKFKKQLENINSIQSFLLFRHSIFSASALALAFLSRKIASRPTNLIAVGFPSKSSKRTPLSGRISSLSLSHKISISLEDIERAIARTESRKSDKMFSKKASLNCLDVFFLRASSIVIKFFKDFDILHPEIVK</sequence>
<organism evidence="1 2">
    <name type="scientific">Aphis glycines</name>
    <name type="common">Soybean aphid</name>
    <dbReference type="NCBI Taxonomy" id="307491"/>
    <lineage>
        <taxon>Eukaryota</taxon>
        <taxon>Metazoa</taxon>
        <taxon>Ecdysozoa</taxon>
        <taxon>Arthropoda</taxon>
        <taxon>Hexapoda</taxon>
        <taxon>Insecta</taxon>
        <taxon>Pterygota</taxon>
        <taxon>Neoptera</taxon>
        <taxon>Paraneoptera</taxon>
        <taxon>Hemiptera</taxon>
        <taxon>Sternorrhyncha</taxon>
        <taxon>Aphidomorpha</taxon>
        <taxon>Aphidoidea</taxon>
        <taxon>Aphididae</taxon>
        <taxon>Aphidini</taxon>
        <taxon>Aphis</taxon>
        <taxon>Aphis</taxon>
    </lineage>
</organism>
<name>A0A6G0TR58_APHGL</name>
<proteinExistence type="predicted"/>
<dbReference type="EMBL" id="VYZN01000023">
    <property type="protein sequence ID" value="KAE9536400.1"/>
    <property type="molecule type" value="Genomic_DNA"/>
</dbReference>
<reference evidence="1 2" key="1">
    <citation type="submission" date="2019-08" db="EMBL/GenBank/DDBJ databases">
        <title>The genome of the soybean aphid Biotype 1, its phylome, world population structure and adaptation to the North American continent.</title>
        <authorList>
            <person name="Giordano R."/>
            <person name="Donthu R.K."/>
            <person name="Hernandez A.G."/>
            <person name="Wright C.L."/>
            <person name="Zimin A.V."/>
        </authorList>
    </citation>
    <scope>NUCLEOTIDE SEQUENCE [LARGE SCALE GENOMIC DNA]</scope>
    <source>
        <tissue evidence="1">Whole aphids</tissue>
    </source>
</reference>
<protein>
    <submittedName>
        <fullName evidence="1">Uncharacterized protein</fullName>
    </submittedName>
</protein>
<dbReference type="AlphaFoldDB" id="A0A6G0TR58"/>
<comment type="caution">
    <text evidence="1">The sequence shown here is derived from an EMBL/GenBank/DDBJ whole genome shotgun (WGS) entry which is preliminary data.</text>
</comment>
<dbReference type="Proteomes" id="UP000475862">
    <property type="component" value="Unassembled WGS sequence"/>
</dbReference>
<accession>A0A6G0TR58</accession>
<evidence type="ECO:0000313" key="1">
    <source>
        <dbReference type="EMBL" id="KAE9536400.1"/>
    </source>
</evidence>
<evidence type="ECO:0000313" key="2">
    <source>
        <dbReference type="Proteomes" id="UP000475862"/>
    </source>
</evidence>
<keyword evidence="2" id="KW-1185">Reference proteome</keyword>